<comment type="caution">
    <text evidence="1">The sequence shown here is derived from an EMBL/GenBank/DDBJ whole genome shotgun (WGS) entry which is preliminary data.</text>
</comment>
<organism evidence="1 2">
    <name type="scientific">Tanacetum coccineum</name>
    <dbReference type="NCBI Taxonomy" id="301880"/>
    <lineage>
        <taxon>Eukaryota</taxon>
        <taxon>Viridiplantae</taxon>
        <taxon>Streptophyta</taxon>
        <taxon>Embryophyta</taxon>
        <taxon>Tracheophyta</taxon>
        <taxon>Spermatophyta</taxon>
        <taxon>Magnoliopsida</taxon>
        <taxon>eudicotyledons</taxon>
        <taxon>Gunneridae</taxon>
        <taxon>Pentapetalae</taxon>
        <taxon>asterids</taxon>
        <taxon>campanulids</taxon>
        <taxon>Asterales</taxon>
        <taxon>Asteraceae</taxon>
        <taxon>Asteroideae</taxon>
        <taxon>Anthemideae</taxon>
        <taxon>Anthemidinae</taxon>
        <taxon>Tanacetum</taxon>
    </lineage>
</organism>
<dbReference type="EMBL" id="BQNB010009996">
    <property type="protein sequence ID" value="GJS71296.1"/>
    <property type="molecule type" value="Genomic_DNA"/>
</dbReference>
<dbReference type="Proteomes" id="UP001151760">
    <property type="component" value="Unassembled WGS sequence"/>
</dbReference>
<sequence length="83" mass="9957">MPAIINKMREGRLRWFEHVKRRPQSTPVRRVESLTIDGARKRGKPKLRWEDRLKIELKELLLSKDMTFDRNACRTRIRVDEGA</sequence>
<keyword evidence="2" id="KW-1185">Reference proteome</keyword>
<name>A0ABQ4Y2C3_9ASTR</name>
<proteinExistence type="predicted"/>
<gene>
    <name evidence="1" type="ORF">Tco_0704137</name>
</gene>
<evidence type="ECO:0000313" key="2">
    <source>
        <dbReference type="Proteomes" id="UP001151760"/>
    </source>
</evidence>
<dbReference type="PANTHER" id="PTHR46238:SF8">
    <property type="entry name" value="ENDONUCLEASE_EXONUCLEASE_PHOSPHATASE DOMAIN-CONTAINING PROTEIN"/>
    <property type="match status" value="1"/>
</dbReference>
<reference evidence="1" key="2">
    <citation type="submission" date="2022-01" db="EMBL/GenBank/DDBJ databases">
        <authorList>
            <person name="Yamashiro T."/>
            <person name="Shiraishi A."/>
            <person name="Satake H."/>
            <person name="Nakayama K."/>
        </authorList>
    </citation>
    <scope>NUCLEOTIDE SEQUENCE</scope>
</reference>
<reference evidence="1" key="1">
    <citation type="journal article" date="2022" name="Int. J. Mol. Sci.">
        <title>Draft Genome of Tanacetum Coccineum: Genomic Comparison of Closely Related Tanacetum-Family Plants.</title>
        <authorList>
            <person name="Yamashiro T."/>
            <person name="Shiraishi A."/>
            <person name="Nakayama K."/>
            <person name="Satake H."/>
        </authorList>
    </citation>
    <scope>NUCLEOTIDE SEQUENCE</scope>
</reference>
<protein>
    <submittedName>
        <fullName evidence="1">Uncharacterized protein</fullName>
    </submittedName>
</protein>
<evidence type="ECO:0000313" key="1">
    <source>
        <dbReference type="EMBL" id="GJS71296.1"/>
    </source>
</evidence>
<accession>A0ABQ4Y2C3</accession>
<dbReference type="PANTHER" id="PTHR46238">
    <property type="entry name" value="REVERSE TRANSCRIPTASE DOMAIN-CONTAINING PROTEIN"/>
    <property type="match status" value="1"/>
</dbReference>